<sequence length="161" mass="16830">MPLLGPLDWVGHLATTGVCLAALAPEVLRRRQRLLALTAACSVAIDVDHAPYYLHLTALGGGGRPVTHSLFTPVALGVAALLVPRWRDLLLAAAAGVCLHFVRDVATGPGLALLAPLDRHRTLLPYAVYAGALAALSACAVLRDARRTSPPARRAGDPSAR</sequence>
<evidence type="ECO:0000313" key="2">
    <source>
        <dbReference type="Proteomes" id="UP000281955"/>
    </source>
</evidence>
<dbReference type="AlphaFoldDB" id="A0A420XP20"/>
<dbReference type="EMBL" id="RBWV01000012">
    <property type="protein sequence ID" value="RKS73937.1"/>
    <property type="molecule type" value="Genomic_DNA"/>
</dbReference>
<accession>A0A420XP20</accession>
<keyword evidence="2" id="KW-1185">Reference proteome</keyword>
<dbReference type="RefSeq" id="WP_183061947.1">
    <property type="nucleotide sequence ID" value="NZ_RBWV01000012.1"/>
</dbReference>
<name>A0A420XP20_9ACTN</name>
<organism evidence="1 2">
    <name type="scientific">Motilibacter peucedani</name>
    <dbReference type="NCBI Taxonomy" id="598650"/>
    <lineage>
        <taxon>Bacteria</taxon>
        <taxon>Bacillati</taxon>
        <taxon>Actinomycetota</taxon>
        <taxon>Actinomycetes</taxon>
        <taxon>Motilibacterales</taxon>
        <taxon>Motilibacteraceae</taxon>
        <taxon>Motilibacter</taxon>
    </lineage>
</organism>
<gene>
    <name evidence="1" type="ORF">CLV35_2433</name>
</gene>
<evidence type="ECO:0000313" key="1">
    <source>
        <dbReference type="EMBL" id="RKS73937.1"/>
    </source>
</evidence>
<dbReference type="InterPro" id="IPR007404">
    <property type="entry name" value="YdjM-like"/>
</dbReference>
<dbReference type="Pfam" id="PF04307">
    <property type="entry name" value="YdjM"/>
    <property type="match status" value="1"/>
</dbReference>
<proteinExistence type="predicted"/>
<protein>
    <submittedName>
        <fullName evidence="1">Inner membrane protein</fullName>
    </submittedName>
</protein>
<dbReference type="InParanoid" id="A0A420XP20"/>
<dbReference type="Proteomes" id="UP000281955">
    <property type="component" value="Unassembled WGS sequence"/>
</dbReference>
<comment type="caution">
    <text evidence="1">The sequence shown here is derived from an EMBL/GenBank/DDBJ whole genome shotgun (WGS) entry which is preliminary data.</text>
</comment>
<reference evidence="1 2" key="1">
    <citation type="submission" date="2018-10" db="EMBL/GenBank/DDBJ databases">
        <title>Genomic Encyclopedia of Archaeal and Bacterial Type Strains, Phase II (KMG-II): from individual species to whole genera.</title>
        <authorList>
            <person name="Goeker M."/>
        </authorList>
    </citation>
    <scope>NUCLEOTIDE SEQUENCE [LARGE SCALE GENOMIC DNA]</scope>
    <source>
        <strain evidence="1 2">RP-AC37</strain>
    </source>
</reference>